<dbReference type="GeneID" id="93316199"/>
<feature type="compositionally biased region" description="Basic and acidic residues" evidence="1">
    <location>
        <begin position="63"/>
        <end position="72"/>
    </location>
</feature>
<dbReference type="STRING" id="71999.KPaMU14_00020"/>
<proteinExistence type="predicted"/>
<dbReference type="PANTHER" id="PTHR36456">
    <property type="entry name" value="UPF0232 PROTEIN SCO3875"/>
    <property type="match status" value="1"/>
</dbReference>
<evidence type="ECO:0000313" key="2">
    <source>
        <dbReference type="EMBL" id="EME36985.1"/>
    </source>
</evidence>
<name>M2YEM9_9MICC</name>
<keyword evidence="3" id="KW-1185">Reference proteome</keyword>
<accession>M2YEM9</accession>
<dbReference type="InterPro" id="IPR007922">
    <property type="entry name" value="DciA-like"/>
</dbReference>
<dbReference type="EMBL" id="ANHZ02000007">
    <property type="protein sequence ID" value="EME36985.1"/>
    <property type="molecule type" value="Genomic_DNA"/>
</dbReference>
<organism evidence="2 3">
    <name type="scientific">Kocuria palustris PEL</name>
    <dbReference type="NCBI Taxonomy" id="1236550"/>
    <lineage>
        <taxon>Bacteria</taxon>
        <taxon>Bacillati</taxon>
        <taxon>Actinomycetota</taxon>
        <taxon>Actinomycetes</taxon>
        <taxon>Micrococcales</taxon>
        <taxon>Micrococcaceae</taxon>
        <taxon>Kocuria</taxon>
    </lineage>
</organism>
<sequence>MIPAQQPRAERDRDIVDPAAAALMRVRRGAEARGEGRLHGAAAKANLRSFGAAMEALTASPVRRRDAERDPRQLGGYSGAGDSPRDPQGIGGVMDRLVSGRGWRTPVAVGSVMTLWPELVGAYVAEHCVPESFEDTVLRVRCSSTAQAANMRMLQSQVLSTIEKRLGPGIVTRLDIVGPAAPSWRKGRRSIRGRGPRDTYG</sequence>
<protein>
    <submittedName>
        <fullName evidence="2">Zn-ribbon protein</fullName>
    </submittedName>
</protein>
<evidence type="ECO:0000256" key="1">
    <source>
        <dbReference type="SAM" id="MobiDB-lite"/>
    </source>
</evidence>
<dbReference type="Pfam" id="PF05258">
    <property type="entry name" value="DciA"/>
    <property type="match status" value="1"/>
</dbReference>
<dbReference type="Proteomes" id="UP000009877">
    <property type="component" value="Unassembled WGS sequence"/>
</dbReference>
<feature type="region of interest" description="Disordered" evidence="1">
    <location>
        <begin position="61"/>
        <end position="93"/>
    </location>
</feature>
<dbReference type="RefSeq" id="WP_006214388.1">
    <property type="nucleotide sequence ID" value="NZ_ANHZ02000007.1"/>
</dbReference>
<evidence type="ECO:0000313" key="3">
    <source>
        <dbReference type="Proteomes" id="UP000009877"/>
    </source>
</evidence>
<comment type="caution">
    <text evidence="2">The sequence shown here is derived from an EMBL/GenBank/DDBJ whole genome shotgun (WGS) entry which is preliminary data.</text>
</comment>
<gene>
    <name evidence="2" type="ORF">C884_02345</name>
</gene>
<dbReference type="AlphaFoldDB" id="M2YEM9"/>
<dbReference type="PANTHER" id="PTHR36456:SF1">
    <property type="entry name" value="UPF0232 PROTEIN SCO3875"/>
    <property type="match status" value="1"/>
</dbReference>
<reference evidence="2 3" key="1">
    <citation type="journal article" date="2014" name="Genome Announc.">
        <title>Draft Genome Sequence of Kocuria palustris PEL.</title>
        <authorList>
            <person name="Sharma G."/>
            <person name="Khatri I."/>
            <person name="Subramanian S."/>
        </authorList>
    </citation>
    <scope>NUCLEOTIDE SEQUENCE [LARGE SCALE GENOMIC DNA]</scope>
    <source>
        <strain evidence="2 3">PEL</strain>
    </source>
</reference>